<dbReference type="GO" id="GO:0072686">
    <property type="term" value="C:mitotic spindle"/>
    <property type="evidence" value="ECO:0007669"/>
    <property type="project" value="TreeGrafter"/>
</dbReference>
<feature type="compositionally biased region" description="Acidic residues" evidence="5">
    <location>
        <begin position="560"/>
        <end position="580"/>
    </location>
</feature>
<reference evidence="7 8" key="1">
    <citation type="submission" date="2020-08" db="EMBL/GenBank/DDBJ databases">
        <authorList>
            <person name="Hejnol A."/>
        </authorList>
    </citation>
    <scope>NUCLEOTIDE SEQUENCE [LARGE SCALE GENOMIC DNA]</scope>
</reference>
<evidence type="ECO:0000259" key="6">
    <source>
        <dbReference type="PROSITE" id="PS51700"/>
    </source>
</evidence>
<dbReference type="InterPro" id="IPR005314">
    <property type="entry name" value="Peptidase_C50"/>
</dbReference>
<evidence type="ECO:0000256" key="2">
    <source>
        <dbReference type="ARBA" id="ARBA00012489"/>
    </source>
</evidence>
<dbReference type="GO" id="GO:0005813">
    <property type="term" value="C:centrosome"/>
    <property type="evidence" value="ECO:0007669"/>
    <property type="project" value="TreeGrafter"/>
</dbReference>
<feature type="compositionally biased region" description="Acidic residues" evidence="5">
    <location>
        <begin position="530"/>
        <end position="547"/>
    </location>
</feature>
<name>A0A7I8VN24_9ANNE</name>
<feature type="region of interest" description="Disordered" evidence="5">
    <location>
        <begin position="514"/>
        <end position="580"/>
    </location>
</feature>
<dbReference type="Proteomes" id="UP000549394">
    <property type="component" value="Unassembled WGS sequence"/>
</dbReference>
<dbReference type="EMBL" id="CAJFCJ010000007">
    <property type="protein sequence ID" value="CAD5117689.1"/>
    <property type="molecule type" value="Genomic_DNA"/>
</dbReference>
<gene>
    <name evidence="7" type="ORF">DGYR_LOCUS6191</name>
</gene>
<dbReference type="InterPro" id="IPR030397">
    <property type="entry name" value="SEPARIN_core_dom"/>
</dbReference>
<dbReference type="EC" id="3.4.22.49" evidence="2"/>
<dbReference type="PANTHER" id="PTHR12792:SF0">
    <property type="entry name" value="SEPARIN"/>
    <property type="match status" value="1"/>
</dbReference>
<evidence type="ECO:0000256" key="1">
    <source>
        <dbReference type="ARBA" id="ARBA00000451"/>
    </source>
</evidence>
<dbReference type="GO" id="GO:0004197">
    <property type="term" value="F:cysteine-type endopeptidase activity"/>
    <property type="evidence" value="ECO:0007669"/>
    <property type="project" value="InterPro"/>
</dbReference>
<proteinExistence type="predicted"/>
<dbReference type="GO" id="GO:0005737">
    <property type="term" value="C:cytoplasm"/>
    <property type="evidence" value="ECO:0007669"/>
    <property type="project" value="TreeGrafter"/>
</dbReference>
<keyword evidence="8" id="KW-1185">Reference proteome</keyword>
<evidence type="ECO:0000313" key="8">
    <source>
        <dbReference type="Proteomes" id="UP000549394"/>
    </source>
</evidence>
<feature type="domain" description="Peptidase C50" evidence="6">
    <location>
        <begin position="1170"/>
        <end position="1265"/>
    </location>
</feature>
<accession>A0A7I8VN24</accession>
<organism evidence="7 8">
    <name type="scientific">Dimorphilus gyrociliatus</name>
    <dbReference type="NCBI Taxonomy" id="2664684"/>
    <lineage>
        <taxon>Eukaryota</taxon>
        <taxon>Metazoa</taxon>
        <taxon>Spiralia</taxon>
        <taxon>Lophotrochozoa</taxon>
        <taxon>Annelida</taxon>
        <taxon>Polychaeta</taxon>
        <taxon>Polychaeta incertae sedis</taxon>
        <taxon>Dinophilidae</taxon>
        <taxon>Dimorphilus</taxon>
    </lineage>
</organism>
<evidence type="ECO:0000256" key="3">
    <source>
        <dbReference type="ARBA" id="ARBA00022801"/>
    </source>
</evidence>
<evidence type="ECO:0000256" key="4">
    <source>
        <dbReference type="ARBA" id="ARBA00022829"/>
    </source>
</evidence>
<dbReference type="PROSITE" id="PS51700">
    <property type="entry name" value="SEPARIN"/>
    <property type="match status" value="1"/>
</dbReference>
<dbReference type="GO" id="GO:0005634">
    <property type="term" value="C:nucleus"/>
    <property type="evidence" value="ECO:0007669"/>
    <property type="project" value="InterPro"/>
</dbReference>
<protein>
    <recommendedName>
        <fullName evidence="2">separase</fullName>
        <ecNumber evidence="2">3.4.22.49</ecNumber>
    </recommendedName>
</protein>
<dbReference type="PANTHER" id="PTHR12792">
    <property type="entry name" value="EXTRA SPINDLE POLES 1-RELATED"/>
    <property type="match status" value="1"/>
</dbReference>
<dbReference type="OrthoDB" id="10255632at2759"/>
<dbReference type="GO" id="GO:0006508">
    <property type="term" value="P:proteolysis"/>
    <property type="evidence" value="ECO:0007669"/>
    <property type="project" value="InterPro"/>
</dbReference>
<keyword evidence="4" id="KW-0159">Chromosome partition</keyword>
<evidence type="ECO:0000256" key="5">
    <source>
        <dbReference type="SAM" id="MobiDB-lite"/>
    </source>
</evidence>
<keyword evidence="3" id="KW-0378">Hydrolase</keyword>
<evidence type="ECO:0000313" key="7">
    <source>
        <dbReference type="EMBL" id="CAD5117689.1"/>
    </source>
</evidence>
<sequence length="1346" mass="156505">MKEILLIIQKFHSILENSTENKHNFLRSQYWNLAAVVNKYCLNFHKDFVVDICELVLNCLKFCIDLQDSNESRIKTAKDAKLSTFYKILIDELFRNKKYDLIEKFLNEWRTFNDDEFLATIIKYDIKLKMLSSNHLTSAQREMKVQDLLGSILNEYEEVESDSAYEIKAYCYYLKYLFQDERIVLNLTDEKLEKRKELISTAKLPSLFAQYKRCSILKDSLNMWKKVKSFDKKDNSTLKEIVTEIIIIADIFNLLRMPNKELETLFLVLGAIQSRTERRLLNIHLEILWRLIFLFSEMNSLSCAKEMLVKAETILNCSSFQKNDILTIKFALCKAHVNFLTGKIKEGLELLQEIIDSYQPSFWKNMTTLPLKISIDILLAKMSMRDDRFICKTHYLEQAVTKCFKLIKLHFVCKEDNTDLIERNDKYRVLSLSFNCLKDYINLMIKIGDTRYVEVYLHEGKALAISLCLPHWVVEFLILQEKFEVMTDRLKSATVTLHQVEYILTSETIPVTEAEAKQKSKTKGSNDNANEGDNEDEEEEDDDDDDGFEIKSSAVLNQNAEDDESGHESESGLDDGEDDMILSRRSEKKLEYWEHESCSCDYCSDIILQSAILNYYYRTVECAESKNDKKAVDSAMKPLPIIYHTVTTKGYECLKTAFYSWKDYDSVHVDSTVSSLLYHKQLVELNILYLRTATCFHNAKRFKEFIKKTEKLLVSDKYPFLIDSDYLEERLYYQAIATFPQLLKLEMGRRENELLQIAGDFVSSPILGHKAKLKERKLRSGLRPKEHKTRLRSLNDDKVDMEAIRNSNDVNSDDSKSPTNMSKSISIVNGFHKDQNKAKIILVDLFNRIKNEPPTVLYRYVCGALALLSDNPVEKSFYLTETHGITYRHFLPLVMAKKFESSTECYLNSVKYIKFGSDWTSHHTMVKSIPKNITVCQLTVARPSKIHNQRLFLTRYNENLGPIVIPLGGFELNECQKNVEKFSDLIKQQDFSTSLTEKYSYWKTRNKLDKELKTLLESLENSLFDTFIIFMKPLPLVQTDYDLLQERAINLAEEFNLKDHVHFLMVLLNGASFLTRSKIEQTVILYCSFNKTPVIFDSAKLTEMIVKYEKELNCSVMTTRPLVLIIDRLLQHIPFENMPFLRDNYKSYRMPSLHCIPQHYYLMDKESMVTKNAYYVLDPDNNLPDSQKLLLPFFEKLGWSGAKGKLPDWEELKMVLESKNLFVYAGHGSGSQCFSKKEELFRLKMKSTAILMGCSSVRLTTEGEFDAWGRTVLNFLSSGCPSIMGNMWQVTDRDIDLFTKEEISALNSVDKHEYVPFISKEARQNCKLKYLTAASQVIYGLPIRSK</sequence>
<comment type="catalytic activity">
    <reaction evidence="1">
        <text>All bonds known to be hydrolyzed by this endopeptidase have arginine in P1 and an acidic residue in P4. P6 is often occupied by an acidic residue or by a hydroxy-amino-acid residue, the phosphorylation of which enhances cleavage.</text>
        <dbReference type="EC" id="3.4.22.49"/>
    </reaction>
</comment>
<comment type="caution">
    <text evidence="7">The sequence shown here is derived from an EMBL/GenBank/DDBJ whole genome shotgun (WGS) entry which is preliminary data.</text>
</comment>
<dbReference type="Pfam" id="PF03568">
    <property type="entry name" value="Separin_C"/>
    <property type="match status" value="1"/>
</dbReference>
<dbReference type="GO" id="GO:0051307">
    <property type="term" value="P:meiotic chromosome separation"/>
    <property type="evidence" value="ECO:0007669"/>
    <property type="project" value="TreeGrafter"/>
</dbReference>